<evidence type="ECO:0000256" key="1">
    <source>
        <dbReference type="SAM" id="SignalP"/>
    </source>
</evidence>
<dbReference type="PATRIC" id="fig|33995.3.peg.1984"/>
<dbReference type="Proteomes" id="UP000037566">
    <property type="component" value="Unassembled WGS sequence"/>
</dbReference>
<reference evidence="2" key="1">
    <citation type="submission" date="2015-08" db="EMBL/GenBank/DDBJ databases">
        <title>Draft genome sequence of Komagataeibacter europaeus CECT 8546 a cellulose producer strain from vinegar produced by the traditional method.</title>
        <authorList>
            <person name="Poehlein A."/>
            <person name="Valera M.J."/>
            <person name="Haack F.S."/>
            <person name="Mas A."/>
            <person name="Daniel R."/>
            <person name="Streit W.R."/>
            <person name="Mateo E."/>
        </authorList>
    </citation>
    <scope>NUCLEOTIDE SEQUENCE [LARGE SCALE GENOMIC DNA]</scope>
    <source>
        <strain evidence="2">CECT 8546</strain>
    </source>
</reference>
<name>A0A0M0EIS6_KOMEU</name>
<accession>A0A0M0EIS6</accession>
<feature type="signal peptide" evidence="1">
    <location>
        <begin position="1"/>
        <end position="23"/>
    </location>
</feature>
<organism evidence="2 3">
    <name type="scientific">Komagataeibacter europaeus</name>
    <name type="common">Gluconacetobacter europaeus</name>
    <dbReference type="NCBI Taxonomy" id="33995"/>
    <lineage>
        <taxon>Bacteria</taxon>
        <taxon>Pseudomonadati</taxon>
        <taxon>Pseudomonadota</taxon>
        <taxon>Alphaproteobacteria</taxon>
        <taxon>Acetobacterales</taxon>
        <taxon>Acetobacteraceae</taxon>
        <taxon>Komagataeibacter</taxon>
    </lineage>
</organism>
<dbReference type="RefSeq" id="WP_019087041.1">
    <property type="nucleotide sequence ID" value="NZ_LHUQ01000007.1"/>
</dbReference>
<gene>
    <name evidence="2" type="ORF">KOEU_17960</name>
</gene>
<evidence type="ECO:0000313" key="2">
    <source>
        <dbReference type="EMBL" id="KON64826.1"/>
    </source>
</evidence>
<dbReference type="OrthoDB" id="7280318at2"/>
<dbReference type="AlphaFoldDB" id="A0A0M0EIS6"/>
<feature type="chain" id="PRO_5005598223" description="Lipoprotein" evidence="1">
    <location>
        <begin position="24"/>
        <end position="120"/>
    </location>
</feature>
<dbReference type="EMBL" id="LHUQ01000007">
    <property type="protein sequence ID" value="KON64826.1"/>
    <property type="molecule type" value="Genomic_DNA"/>
</dbReference>
<evidence type="ECO:0000313" key="3">
    <source>
        <dbReference type="Proteomes" id="UP000037566"/>
    </source>
</evidence>
<dbReference type="PROSITE" id="PS51257">
    <property type="entry name" value="PROKAR_LIPOPROTEIN"/>
    <property type="match status" value="1"/>
</dbReference>
<keyword evidence="3" id="KW-1185">Reference proteome</keyword>
<proteinExistence type="predicted"/>
<keyword evidence="1" id="KW-0732">Signal</keyword>
<evidence type="ECO:0008006" key="4">
    <source>
        <dbReference type="Google" id="ProtNLM"/>
    </source>
</evidence>
<protein>
    <recommendedName>
        <fullName evidence="4">Lipoprotein</fullName>
    </recommendedName>
</protein>
<comment type="caution">
    <text evidence="2">The sequence shown here is derived from an EMBL/GenBank/DDBJ whole genome shotgun (WGS) entry which is preliminary data.</text>
</comment>
<dbReference type="STRING" id="33995.KOEU_17960"/>
<sequence>MTKRSRLAACAAILSLATLGACASDKQVNLQKAAYDTMSAYHVAATGAEAYLASGNVNSTVKAEIKAAAAAALTPLTTLDNAITAGDSLTTTTVSTAESALAGLQSALADAQATTTTGNN</sequence>